<feature type="transmembrane region" description="Helical" evidence="1">
    <location>
        <begin position="111"/>
        <end position="132"/>
    </location>
</feature>
<feature type="transmembrane region" description="Helical" evidence="1">
    <location>
        <begin position="454"/>
        <end position="474"/>
    </location>
</feature>
<evidence type="ECO:0000313" key="3">
    <source>
        <dbReference type="Proteomes" id="UP000318380"/>
    </source>
</evidence>
<dbReference type="EMBL" id="VIVK01000001">
    <property type="protein sequence ID" value="TWD82453.1"/>
    <property type="molecule type" value="Genomic_DNA"/>
</dbReference>
<feature type="transmembrane region" description="Helical" evidence="1">
    <location>
        <begin position="480"/>
        <end position="504"/>
    </location>
</feature>
<keyword evidence="1" id="KW-0812">Transmembrane</keyword>
<sequence length="1034" mass="108491">MSGSTQNGAPGPVEFGRVGGYLAAIAVLWLALNEISLLSGGFLAADDSSWMFNTMAGPGSWGQADGWHAVLDADQLQHWGRLLAAYLVLDFVFIVVYTSALWQLARSWVRWLVVALAAFDVLENVGTIWLGIERCAGADCVPSAGPTVVAVITTLKWLAVIGLLMAGIARLRAGPLRRIWRAVWIQRFSLLAFLPLAALAIVPGSNVFDQLPDVQRRWLDAPIGLWHAAAAGLVYAVVLLPAIFVLGRIRADWAQRRVVGDGYWPFWDDLAHQRPRRQDLRLWALGPVLLFAVALVIAFAEGGTVFWPRLVVFCAIPVLVMIVSALVYRHGEHSPRPLRPVTATFPRDVMAAGDAIAIAALSLAGLGMVRAFTGLAALELAGLLDASYVVPPWLALLVGAALAIVPWLVARPVLAAIATWSGRPTPVRQYVGRLAEPGTDVNGSTAVLGAPRKALRISLLVTSIVLFLFLAAWPRLVADGLGVLAATMLALTTLVTMVGVIVVYAQERQPPEIFQIGPRVFRRRATPIIALLVVALILTGLAGGKTDIHPVTAAGTVPARPTMRQAFDAWLAQSGGCAYPVDAGLSIRPMLMVAAEGGGIRATYWTASALAKIGATGNGCGRRVALFSAGASGGALGVTIARFSGRPVPAVEAIAGHEALGAASVSLLSGDLLASAAGLRFDAASPYRTPTAQPLDRAELMETTWEHRLADLRTHFLPDQVDQATSGEGAVTGQLVLTSTAVRDGCNALLSQLDLSAGGRSSGGAPVCGAGAAGAHNYDLLGLYGRTGNRSAKECLGNIQALTAGLLASRFPYVTPSGVVEECGDLQAAQLVDGGYTDNTGLSTIVDLAPLWLPLVRAHNDQVIAEGKGEFVVPLVVYVENGTGPDFSTATHDNAPPDSRVIPGTPGDQAIGWTQIPESLVPPVTKLYTAKGNATASRPMLARAAEVVSPGGLCTDAPQCRQLRTDPRVAGRVFVVHQSTQPSLSAPLGWTLSKASQQDLTDDLRAALVPCGPGCAGFATLGDLIATLTPAGPN</sequence>
<reference evidence="2 3" key="1">
    <citation type="submission" date="2019-06" db="EMBL/GenBank/DDBJ databases">
        <title>Sequencing the genomes of 1000 actinobacteria strains.</title>
        <authorList>
            <person name="Klenk H.-P."/>
        </authorList>
    </citation>
    <scope>NUCLEOTIDE SEQUENCE [LARGE SCALE GENOMIC DNA]</scope>
    <source>
        <strain evidence="2 3">DSM 24683</strain>
    </source>
</reference>
<keyword evidence="1" id="KW-0472">Membrane</keyword>
<keyword evidence="1" id="KW-1133">Transmembrane helix</keyword>
<protein>
    <recommendedName>
        <fullName evidence="4">Patatin-like phospholipase</fullName>
    </recommendedName>
</protein>
<proteinExistence type="predicted"/>
<dbReference type="AlphaFoldDB" id="A0A561BUI5"/>
<feature type="transmembrane region" description="Helical" evidence="1">
    <location>
        <begin position="144"/>
        <end position="168"/>
    </location>
</feature>
<evidence type="ECO:0000256" key="1">
    <source>
        <dbReference type="SAM" id="Phobius"/>
    </source>
</evidence>
<keyword evidence="3" id="KW-1185">Reference proteome</keyword>
<feature type="transmembrane region" description="Helical" evidence="1">
    <location>
        <begin position="83"/>
        <end position="104"/>
    </location>
</feature>
<dbReference type="OrthoDB" id="581211at2"/>
<feature type="transmembrane region" description="Helical" evidence="1">
    <location>
        <begin position="306"/>
        <end position="328"/>
    </location>
</feature>
<feature type="transmembrane region" description="Helical" evidence="1">
    <location>
        <begin position="225"/>
        <end position="247"/>
    </location>
</feature>
<comment type="caution">
    <text evidence="2">The sequence shown here is derived from an EMBL/GenBank/DDBJ whole genome shotgun (WGS) entry which is preliminary data.</text>
</comment>
<feature type="transmembrane region" description="Helical" evidence="1">
    <location>
        <begin position="393"/>
        <end position="414"/>
    </location>
</feature>
<feature type="transmembrane region" description="Helical" evidence="1">
    <location>
        <begin position="188"/>
        <end position="205"/>
    </location>
</feature>
<gene>
    <name evidence="2" type="ORF">FB561_3586</name>
</gene>
<dbReference type="Proteomes" id="UP000318380">
    <property type="component" value="Unassembled WGS sequence"/>
</dbReference>
<organism evidence="2 3">
    <name type="scientific">Kribbella amoyensis</name>
    <dbReference type="NCBI Taxonomy" id="996641"/>
    <lineage>
        <taxon>Bacteria</taxon>
        <taxon>Bacillati</taxon>
        <taxon>Actinomycetota</taxon>
        <taxon>Actinomycetes</taxon>
        <taxon>Propionibacteriales</taxon>
        <taxon>Kribbellaceae</taxon>
        <taxon>Kribbella</taxon>
    </lineage>
</organism>
<feature type="transmembrane region" description="Helical" evidence="1">
    <location>
        <begin position="349"/>
        <end position="373"/>
    </location>
</feature>
<evidence type="ECO:0000313" key="2">
    <source>
        <dbReference type="EMBL" id="TWD82453.1"/>
    </source>
</evidence>
<feature type="transmembrane region" description="Helical" evidence="1">
    <location>
        <begin position="282"/>
        <end position="300"/>
    </location>
</feature>
<evidence type="ECO:0008006" key="4">
    <source>
        <dbReference type="Google" id="ProtNLM"/>
    </source>
</evidence>
<feature type="transmembrane region" description="Helical" evidence="1">
    <location>
        <begin position="525"/>
        <end position="544"/>
    </location>
</feature>
<feature type="transmembrane region" description="Helical" evidence="1">
    <location>
        <begin position="21"/>
        <end position="45"/>
    </location>
</feature>
<dbReference type="RefSeq" id="WP_145808030.1">
    <property type="nucleotide sequence ID" value="NZ_VIVK01000001.1"/>
</dbReference>
<accession>A0A561BUI5</accession>
<name>A0A561BUI5_9ACTN</name>